<keyword evidence="1" id="KW-0239">DNA-directed DNA polymerase</keyword>
<dbReference type="GO" id="GO:0003887">
    <property type="term" value="F:DNA-directed DNA polymerase activity"/>
    <property type="evidence" value="ECO:0007669"/>
    <property type="project" value="UniProtKB-EC"/>
</dbReference>
<evidence type="ECO:0000313" key="3">
    <source>
        <dbReference type="Proteomes" id="UP001357485"/>
    </source>
</evidence>
<comment type="similarity">
    <text evidence="1">Belongs to the DNA polymerase type-B family.</text>
</comment>
<dbReference type="Proteomes" id="UP001357485">
    <property type="component" value="Unassembled WGS sequence"/>
</dbReference>
<evidence type="ECO:0000313" key="2">
    <source>
        <dbReference type="EMBL" id="KAK5048439.1"/>
    </source>
</evidence>
<protein>
    <recommendedName>
        <fullName evidence="1">DNA polymerase epsilon catalytic subunit</fullName>
        <ecNumber evidence="1">2.7.7.7</ecNumber>
    </recommendedName>
</protein>
<keyword evidence="1" id="KW-0539">Nucleus</keyword>
<keyword evidence="3" id="KW-1185">Reference proteome</keyword>
<organism evidence="2 3">
    <name type="scientific">Cryomyces antarcticus</name>
    <dbReference type="NCBI Taxonomy" id="329879"/>
    <lineage>
        <taxon>Eukaryota</taxon>
        <taxon>Fungi</taxon>
        <taxon>Dikarya</taxon>
        <taxon>Ascomycota</taxon>
        <taxon>Pezizomycotina</taxon>
        <taxon>Dothideomycetes</taxon>
        <taxon>Dothideomycetes incertae sedis</taxon>
        <taxon>Cryomyces</taxon>
    </lineage>
</organism>
<comment type="function">
    <text evidence="1">DNA polymerase II participates in chromosomal DNA replication.</text>
</comment>
<evidence type="ECO:0000256" key="1">
    <source>
        <dbReference type="RuleBase" id="RU365029"/>
    </source>
</evidence>
<keyword evidence="1" id="KW-0238">DNA-binding</keyword>
<dbReference type="EMBL" id="JAVRRA010027933">
    <property type="protein sequence ID" value="KAK5048439.1"/>
    <property type="molecule type" value="Genomic_DNA"/>
</dbReference>
<comment type="cofactor">
    <cofactor evidence="1">
        <name>[4Fe-4S] cluster</name>
        <dbReference type="ChEBI" id="CHEBI:49883"/>
    </cofactor>
</comment>
<dbReference type="InterPro" id="IPR029703">
    <property type="entry name" value="POL2"/>
</dbReference>
<dbReference type="EC" id="2.7.7.7" evidence="1"/>
<keyword evidence="1" id="KW-0235">DNA replication</keyword>
<keyword evidence="1" id="KW-0408">Iron</keyword>
<dbReference type="PANTHER" id="PTHR10670:SF0">
    <property type="entry name" value="DNA POLYMERASE EPSILON CATALYTIC SUBUNIT A"/>
    <property type="match status" value="1"/>
</dbReference>
<comment type="caution">
    <text evidence="2">The sequence shown here is derived from an EMBL/GenBank/DDBJ whole genome shotgun (WGS) entry which is preliminary data.</text>
</comment>
<gene>
    <name evidence="2" type="primary">POL2_6</name>
    <name evidence="2" type="ORF">LTR16_011046</name>
</gene>
<keyword evidence="1" id="KW-0479">Metal-binding</keyword>
<dbReference type="PANTHER" id="PTHR10670">
    <property type="entry name" value="DNA POLYMERASE EPSILON CATALYTIC SUBUNIT A"/>
    <property type="match status" value="1"/>
</dbReference>
<comment type="subcellular location">
    <subcellularLocation>
        <location evidence="1">Nucleus</location>
    </subcellularLocation>
</comment>
<accession>A0ABR0IUD7</accession>
<sequence length="182" mass="20990">MTDMFDKTLTDVDPNKFSNRIAVDLEDFGSSPVSSQLSRARKGVLTKMAQKRKAPELAVPAQTDRYASLPADMPSMTEDYVGWLQYQKKKWKIQKQAQKRRRQLFGEKRVDATDAIGAIFRKQAELSYMSTWQILQLRETDTPGEIKAYVLIDRKVHQLKVLVPRQLYLNLKQDDLPDVSVE</sequence>
<feature type="non-terminal residue" evidence="2">
    <location>
        <position position="182"/>
    </location>
</feature>
<keyword evidence="1" id="KW-0411">Iron-sulfur</keyword>
<proteinExistence type="inferred from homology"/>
<keyword evidence="1 2" id="KW-0808">Transferase</keyword>
<comment type="catalytic activity">
    <reaction evidence="1">
        <text>DNA(n) + a 2'-deoxyribonucleoside 5'-triphosphate = DNA(n+1) + diphosphate</text>
        <dbReference type="Rhea" id="RHEA:22508"/>
        <dbReference type="Rhea" id="RHEA-COMP:17339"/>
        <dbReference type="Rhea" id="RHEA-COMP:17340"/>
        <dbReference type="ChEBI" id="CHEBI:33019"/>
        <dbReference type="ChEBI" id="CHEBI:61560"/>
        <dbReference type="ChEBI" id="CHEBI:173112"/>
        <dbReference type="EC" id="2.7.7.7"/>
    </reaction>
</comment>
<keyword evidence="1" id="KW-0862">Zinc</keyword>
<reference evidence="2 3" key="1">
    <citation type="submission" date="2023-08" db="EMBL/GenBank/DDBJ databases">
        <title>Black Yeasts Isolated from many extreme environments.</title>
        <authorList>
            <person name="Coleine C."/>
            <person name="Stajich J.E."/>
            <person name="Selbmann L."/>
        </authorList>
    </citation>
    <scope>NUCLEOTIDE SEQUENCE [LARGE SCALE GENOMIC DNA]</scope>
    <source>
        <strain evidence="2 3">CCFEE 536</strain>
    </source>
</reference>
<keyword evidence="1" id="KW-0863">Zinc-finger</keyword>
<keyword evidence="1 2" id="KW-0548">Nucleotidyltransferase</keyword>
<keyword evidence="1" id="KW-0004">4Fe-4S</keyword>
<name>A0ABR0IUD7_9PEZI</name>